<keyword evidence="5" id="KW-0964">Secreted</keyword>
<evidence type="ECO:0000256" key="3">
    <source>
        <dbReference type="ARBA" id="ARBA00004613"/>
    </source>
</evidence>
<dbReference type="EC" id="3.4.24.3" evidence="4"/>
<evidence type="ECO:0000256" key="2">
    <source>
        <dbReference type="ARBA" id="ARBA00001947"/>
    </source>
</evidence>
<keyword evidence="8 15" id="KW-0732">Signal</keyword>
<feature type="chain" id="PRO_5035313098" description="microbial collagenase" evidence="15">
    <location>
        <begin position="29"/>
        <end position="643"/>
    </location>
</feature>
<evidence type="ECO:0000313" key="17">
    <source>
        <dbReference type="EMBL" id="GGJ84935.1"/>
    </source>
</evidence>
<dbReference type="AlphaFoldDB" id="A0A8J3F9A0"/>
<name>A0A8J3F9A0_9ACTN</name>
<dbReference type="PRINTS" id="PR00931">
    <property type="entry name" value="MICOLLPTASE"/>
</dbReference>
<dbReference type="Proteomes" id="UP000649739">
    <property type="component" value="Unassembled WGS sequence"/>
</dbReference>
<keyword evidence="7" id="KW-0479">Metal-binding</keyword>
<comment type="cofactor">
    <cofactor evidence="2">
        <name>Zn(2+)</name>
        <dbReference type="ChEBI" id="CHEBI:29105"/>
    </cofactor>
</comment>
<feature type="domain" description="Peptidase M9 collagenase N-terminal" evidence="16">
    <location>
        <begin position="102"/>
        <end position="283"/>
    </location>
</feature>
<dbReference type="Pfam" id="PF01752">
    <property type="entry name" value="Peptidase_M9"/>
    <property type="match status" value="1"/>
</dbReference>
<evidence type="ECO:0000256" key="4">
    <source>
        <dbReference type="ARBA" id="ARBA00012653"/>
    </source>
</evidence>
<dbReference type="RefSeq" id="WP_189169135.1">
    <property type="nucleotide sequence ID" value="NZ_BMQB01000002.1"/>
</dbReference>
<dbReference type="GO" id="GO:0006508">
    <property type="term" value="P:proteolysis"/>
    <property type="evidence" value="ECO:0007669"/>
    <property type="project" value="UniProtKB-KW"/>
</dbReference>
<comment type="caution">
    <text evidence="17">The sequence shown here is derived from an EMBL/GenBank/DDBJ whole genome shotgun (WGS) entry which is preliminary data.</text>
</comment>
<keyword evidence="10" id="KW-0862">Zinc</keyword>
<dbReference type="InterPro" id="IPR002169">
    <property type="entry name" value="Peptidase_M9A/M9B"/>
</dbReference>
<evidence type="ECO:0000259" key="16">
    <source>
        <dbReference type="Pfam" id="PF08453"/>
    </source>
</evidence>
<feature type="active site" evidence="13">
    <location>
        <position position="505"/>
    </location>
</feature>
<dbReference type="EMBL" id="BMQB01000002">
    <property type="protein sequence ID" value="GGJ84935.1"/>
    <property type="molecule type" value="Genomic_DNA"/>
</dbReference>
<keyword evidence="12" id="KW-0865">Zymogen</keyword>
<evidence type="ECO:0000256" key="5">
    <source>
        <dbReference type="ARBA" id="ARBA00022525"/>
    </source>
</evidence>
<evidence type="ECO:0000256" key="9">
    <source>
        <dbReference type="ARBA" id="ARBA00022801"/>
    </source>
</evidence>
<evidence type="ECO:0000256" key="6">
    <source>
        <dbReference type="ARBA" id="ARBA00022670"/>
    </source>
</evidence>
<evidence type="ECO:0000313" key="18">
    <source>
        <dbReference type="Proteomes" id="UP000649739"/>
    </source>
</evidence>
<dbReference type="PANTHER" id="PTHR13062">
    <property type="entry name" value="COLLAGENASE"/>
    <property type="match status" value="1"/>
</dbReference>
<evidence type="ECO:0000256" key="12">
    <source>
        <dbReference type="ARBA" id="ARBA00023145"/>
    </source>
</evidence>
<dbReference type="PANTHER" id="PTHR13062:SF9">
    <property type="entry name" value="MICROBIAL COLLAGENASE"/>
    <property type="match status" value="1"/>
</dbReference>
<protein>
    <recommendedName>
        <fullName evidence="4">microbial collagenase</fullName>
        <ecNumber evidence="4">3.4.24.3</ecNumber>
    </recommendedName>
</protein>
<evidence type="ECO:0000256" key="14">
    <source>
        <dbReference type="SAM" id="MobiDB-lite"/>
    </source>
</evidence>
<keyword evidence="6" id="KW-0645">Protease</keyword>
<feature type="region of interest" description="Disordered" evidence="14">
    <location>
        <begin position="30"/>
        <end position="95"/>
    </location>
</feature>
<reference evidence="17" key="2">
    <citation type="submission" date="2020-09" db="EMBL/GenBank/DDBJ databases">
        <authorList>
            <person name="Sun Q."/>
            <person name="Ohkuma M."/>
        </authorList>
    </citation>
    <scope>NUCLEOTIDE SEQUENCE</scope>
    <source>
        <strain evidence="17">JCM 3090</strain>
    </source>
</reference>
<dbReference type="GO" id="GO:0004222">
    <property type="term" value="F:metalloendopeptidase activity"/>
    <property type="evidence" value="ECO:0007669"/>
    <property type="project" value="InterPro"/>
</dbReference>
<keyword evidence="11" id="KW-0482">Metalloprotease</keyword>
<proteinExistence type="predicted"/>
<dbReference type="Gene3D" id="3.40.30.160">
    <property type="entry name" value="Collagenase ColT, N-terminal domain"/>
    <property type="match status" value="1"/>
</dbReference>
<evidence type="ECO:0000256" key="7">
    <source>
        <dbReference type="ARBA" id="ARBA00022723"/>
    </source>
</evidence>
<comment type="catalytic activity">
    <reaction evidence="1">
        <text>Digestion of native collagen in the triple helical region at Xaa-|-Gly bonds. With synthetic peptides, a preference is shown for Gly at P3 and P1', Pro and Ala at P2 and P2', and hydroxyproline, Ala or Arg at P3'.</text>
        <dbReference type="EC" id="3.4.24.3"/>
    </reaction>
</comment>
<dbReference type="GO" id="GO:0005576">
    <property type="term" value="C:extracellular region"/>
    <property type="evidence" value="ECO:0007669"/>
    <property type="project" value="UniProtKB-SubCell"/>
</dbReference>
<keyword evidence="18" id="KW-1185">Reference proteome</keyword>
<evidence type="ECO:0000256" key="10">
    <source>
        <dbReference type="ARBA" id="ARBA00022833"/>
    </source>
</evidence>
<reference evidence="17" key="1">
    <citation type="journal article" date="2014" name="Int. J. Syst. Evol. Microbiol.">
        <title>Complete genome sequence of Corynebacterium casei LMG S-19264T (=DSM 44701T), isolated from a smear-ripened cheese.</title>
        <authorList>
            <consortium name="US DOE Joint Genome Institute (JGI-PGF)"/>
            <person name="Walter F."/>
            <person name="Albersmeier A."/>
            <person name="Kalinowski J."/>
            <person name="Ruckert C."/>
        </authorList>
    </citation>
    <scope>NUCLEOTIDE SEQUENCE</scope>
    <source>
        <strain evidence="17">JCM 3090</strain>
    </source>
</reference>
<dbReference type="Gene3D" id="1.10.390.20">
    <property type="match status" value="1"/>
</dbReference>
<comment type="subcellular location">
    <subcellularLocation>
        <location evidence="3">Secreted</location>
    </subcellularLocation>
</comment>
<dbReference type="InterPro" id="IPR013661">
    <property type="entry name" value="Peptidase_M9_N_dom"/>
</dbReference>
<feature type="signal peptide" evidence="15">
    <location>
        <begin position="1"/>
        <end position="28"/>
    </location>
</feature>
<keyword evidence="9" id="KW-0378">Hydrolase</keyword>
<dbReference type="Pfam" id="PF08453">
    <property type="entry name" value="Peptidase_M9_N"/>
    <property type="match status" value="1"/>
</dbReference>
<organism evidence="17 18">
    <name type="scientific">Pilimelia anulata</name>
    <dbReference type="NCBI Taxonomy" id="53371"/>
    <lineage>
        <taxon>Bacteria</taxon>
        <taxon>Bacillati</taxon>
        <taxon>Actinomycetota</taxon>
        <taxon>Actinomycetes</taxon>
        <taxon>Micromonosporales</taxon>
        <taxon>Micromonosporaceae</taxon>
        <taxon>Pilimelia</taxon>
    </lineage>
</organism>
<sequence length="643" mass="69399">MPFPRGVRPTAAALLAAVIVLTGQSVQGAPAAAPPAAAVPPHAPAPLPAAGLNEETAHHHGSTPAAERPPLPASNDAGRRTPDAAPRLPVPRPSARRGRAACAVADFADRTGPALVALVRSADPACLSSLFRLTGADARGVFREAQLASVAAGLRANAADHPGDNSTGTAQLALHLRAGYYVQWALPDVVGAYGPELRAAVRGALDAFFAHPRAFTVSDANGEVLTEVVTLVDSAGENIRYLPVVRRLLAGFDAAHAASWWMSNAVNSGYTVLYRGHWVPGFADAVRRDGRVTAALQDFAAGHLDLLAGDRGYLTANAGRELARFLQHDALRADVRPRVRALLALSSSTGATAPLWVGVADLADEYDRANCADYDVCDLAERLLADVLPIRHTCGPTLRIRAQQMTAAELSGTCGSLTNQDAYFHRIAKDSGPVANDGNTSIEVVVYDSSKDYRTYAGPMWDIDTNNGGMYLEGDPAKAGNQARFIAYEAEWQRPTFQIWNLNHEYTHYLDGRFNMYGDFETNVQTPTVWWIEGFAEYVAYSYRNVTYQEALAEAGKGTYKLSALFDTTYSHDSTRVYRWGYLATRYLNQSHPDDVARVLAAYRTGNWSAARSHLKSTIGTRYDKEWATWLAACARGNCGTLP</sequence>
<evidence type="ECO:0000256" key="11">
    <source>
        <dbReference type="ARBA" id="ARBA00023049"/>
    </source>
</evidence>
<evidence type="ECO:0000256" key="13">
    <source>
        <dbReference type="PIRSR" id="PIRSR602169-1"/>
    </source>
</evidence>
<feature type="compositionally biased region" description="Pro residues" evidence="14">
    <location>
        <begin position="37"/>
        <end position="47"/>
    </location>
</feature>
<gene>
    <name evidence="17" type="ORF">GCM10010123_13250</name>
</gene>
<dbReference type="GO" id="GO:0008270">
    <property type="term" value="F:zinc ion binding"/>
    <property type="evidence" value="ECO:0007669"/>
    <property type="project" value="InterPro"/>
</dbReference>
<accession>A0A8J3F9A0</accession>
<evidence type="ECO:0000256" key="1">
    <source>
        <dbReference type="ARBA" id="ARBA00000424"/>
    </source>
</evidence>
<evidence type="ECO:0000256" key="15">
    <source>
        <dbReference type="SAM" id="SignalP"/>
    </source>
</evidence>
<evidence type="ECO:0000256" key="8">
    <source>
        <dbReference type="ARBA" id="ARBA00022729"/>
    </source>
</evidence>